<keyword evidence="2" id="KW-0805">Transcription regulation</keyword>
<dbReference type="InterPro" id="IPR036388">
    <property type="entry name" value="WH-like_DNA-bd_sf"/>
</dbReference>
<proteinExistence type="inferred from homology"/>
<dbReference type="Gene3D" id="1.10.1740.10">
    <property type="match status" value="1"/>
</dbReference>
<keyword evidence="8" id="KW-1185">Reference proteome</keyword>
<evidence type="ECO:0000256" key="3">
    <source>
        <dbReference type="ARBA" id="ARBA00023082"/>
    </source>
</evidence>
<gene>
    <name evidence="7" type="ORF">JCM21738_5500</name>
</gene>
<evidence type="ECO:0000259" key="5">
    <source>
        <dbReference type="Pfam" id="PF04542"/>
    </source>
</evidence>
<dbReference type="InterPro" id="IPR013249">
    <property type="entry name" value="RNA_pol_sigma70_r4_t2"/>
</dbReference>
<dbReference type="eggNOG" id="COG1595">
    <property type="taxonomic scope" value="Bacteria"/>
</dbReference>
<dbReference type="InterPro" id="IPR013324">
    <property type="entry name" value="RNA_pol_sigma_r3/r4-like"/>
</dbReference>
<dbReference type="InterPro" id="IPR039425">
    <property type="entry name" value="RNA_pol_sigma-70-like"/>
</dbReference>
<evidence type="ECO:0000313" key="7">
    <source>
        <dbReference type="EMBL" id="GAE48383.1"/>
    </source>
</evidence>
<evidence type="ECO:0000256" key="1">
    <source>
        <dbReference type="ARBA" id="ARBA00010641"/>
    </source>
</evidence>
<evidence type="ECO:0000256" key="4">
    <source>
        <dbReference type="ARBA" id="ARBA00023163"/>
    </source>
</evidence>
<protein>
    <submittedName>
        <fullName evidence="7">RNA polymerase sigma factor SigV</fullName>
    </submittedName>
</protein>
<organism evidence="7 8">
    <name type="scientific">Mesobacillus boroniphilus JCM 21738</name>
    <dbReference type="NCBI Taxonomy" id="1294265"/>
    <lineage>
        <taxon>Bacteria</taxon>
        <taxon>Bacillati</taxon>
        <taxon>Bacillota</taxon>
        <taxon>Bacilli</taxon>
        <taxon>Bacillales</taxon>
        <taxon>Bacillaceae</taxon>
        <taxon>Mesobacillus</taxon>
    </lineage>
</organism>
<dbReference type="InterPro" id="IPR007627">
    <property type="entry name" value="RNA_pol_sigma70_r2"/>
</dbReference>
<dbReference type="Pfam" id="PF08281">
    <property type="entry name" value="Sigma70_r4_2"/>
    <property type="match status" value="1"/>
</dbReference>
<dbReference type="PANTHER" id="PTHR43133">
    <property type="entry name" value="RNA POLYMERASE ECF-TYPE SIGMA FACTO"/>
    <property type="match status" value="1"/>
</dbReference>
<dbReference type="Pfam" id="PF04542">
    <property type="entry name" value="Sigma70_r2"/>
    <property type="match status" value="1"/>
</dbReference>
<dbReference type="GO" id="GO:0006352">
    <property type="term" value="P:DNA-templated transcription initiation"/>
    <property type="evidence" value="ECO:0007669"/>
    <property type="project" value="InterPro"/>
</dbReference>
<evidence type="ECO:0000313" key="8">
    <source>
        <dbReference type="Proteomes" id="UP000018949"/>
    </source>
</evidence>
<dbReference type="InterPro" id="IPR014300">
    <property type="entry name" value="RNA_pol_sigma-V"/>
</dbReference>
<keyword evidence="3" id="KW-0731">Sigma factor</keyword>
<sequence length="160" mass="18694">MKEAKLVKKAIKGNAKAFEELLILHSERLYRTAYLYAGNREDALDIVQETSCKAFLAIEQLKNEDYFLTWLTRILIHCAYDVLKKRRKEMPVEKLVDLPSNSDHKLAENLDLMEAITLLKAQHRTAIILFYYHDVPISEIARTMARPENTIKTYLQRGRK</sequence>
<dbReference type="AlphaFoldDB" id="W4RWY4"/>
<dbReference type="EMBL" id="BAUW01000175">
    <property type="protein sequence ID" value="GAE48383.1"/>
    <property type="molecule type" value="Genomic_DNA"/>
</dbReference>
<dbReference type="InterPro" id="IPR014284">
    <property type="entry name" value="RNA_pol_sigma-70_dom"/>
</dbReference>
<dbReference type="RefSeq" id="WP_023613457.1">
    <property type="nucleotide sequence ID" value="NZ_BAUW01000175.1"/>
</dbReference>
<dbReference type="SUPFAM" id="SSF88946">
    <property type="entry name" value="Sigma2 domain of RNA polymerase sigma factors"/>
    <property type="match status" value="1"/>
</dbReference>
<dbReference type="Proteomes" id="UP000018949">
    <property type="component" value="Unassembled WGS sequence"/>
</dbReference>
<dbReference type="PANTHER" id="PTHR43133:SF51">
    <property type="entry name" value="RNA POLYMERASE SIGMA FACTOR"/>
    <property type="match status" value="1"/>
</dbReference>
<comment type="caution">
    <text evidence="7">The sequence shown here is derived from an EMBL/GenBank/DDBJ whole genome shotgun (WGS) entry which is preliminary data.</text>
</comment>
<dbReference type="Gene3D" id="1.10.10.10">
    <property type="entry name" value="Winged helix-like DNA-binding domain superfamily/Winged helix DNA-binding domain"/>
    <property type="match status" value="1"/>
</dbReference>
<dbReference type="NCBIfam" id="TIGR02937">
    <property type="entry name" value="sigma70-ECF"/>
    <property type="match status" value="1"/>
</dbReference>
<keyword evidence="4" id="KW-0804">Transcription</keyword>
<feature type="domain" description="RNA polymerase sigma factor 70 region 4 type 2" evidence="6">
    <location>
        <begin position="111"/>
        <end position="160"/>
    </location>
</feature>
<feature type="domain" description="RNA polymerase sigma-70 region 2" evidence="5">
    <location>
        <begin position="25"/>
        <end position="88"/>
    </location>
</feature>
<reference evidence="7 8" key="1">
    <citation type="submission" date="2013-12" db="EMBL/GenBank/DDBJ databases">
        <title>NBRP : Genome information of microbial organism related human and environment.</title>
        <authorList>
            <person name="Hattori M."/>
            <person name="Oshima K."/>
            <person name="Inaba H."/>
            <person name="Suda W."/>
            <person name="Sakamoto M."/>
            <person name="Iino T."/>
            <person name="Kitahara M."/>
            <person name="Oshida Y."/>
            <person name="Iida T."/>
            <person name="Kudo T."/>
            <person name="Itoh T."/>
            <person name="Ahmed I."/>
            <person name="Ohkuma M."/>
        </authorList>
    </citation>
    <scope>NUCLEOTIDE SEQUENCE [LARGE SCALE GENOMIC DNA]</scope>
    <source>
        <strain evidence="7 8">JCM 21738</strain>
    </source>
</reference>
<evidence type="ECO:0000256" key="2">
    <source>
        <dbReference type="ARBA" id="ARBA00023015"/>
    </source>
</evidence>
<evidence type="ECO:0000259" key="6">
    <source>
        <dbReference type="Pfam" id="PF08281"/>
    </source>
</evidence>
<accession>W4RWY4</accession>
<dbReference type="NCBIfam" id="TIGR02954">
    <property type="entry name" value="Sig70_famx3"/>
    <property type="match status" value="1"/>
</dbReference>
<dbReference type="GO" id="GO:0003677">
    <property type="term" value="F:DNA binding"/>
    <property type="evidence" value="ECO:0007669"/>
    <property type="project" value="InterPro"/>
</dbReference>
<name>W4RWY4_9BACI</name>
<comment type="similarity">
    <text evidence="1">Belongs to the sigma-70 factor family. ECF subfamily.</text>
</comment>
<dbReference type="SUPFAM" id="SSF88659">
    <property type="entry name" value="Sigma3 and sigma4 domains of RNA polymerase sigma factors"/>
    <property type="match status" value="1"/>
</dbReference>
<dbReference type="InterPro" id="IPR013325">
    <property type="entry name" value="RNA_pol_sigma_r2"/>
</dbReference>
<dbReference type="GO" id="GO:0016987">
    <property type="term" value="F:sigma factor activity"/>
    <property type="evidence" value="ECO:0007669"/>
    <property type="project" value="UniProtKB-KW"/>
</dbReference>